<reference evidence="1" key="1">
    <citation type="journal article" date="2014" name="Front. Microbiol.">
        <title>High frequency of phylogenetically diverse reductive dehalogenase-homologous genes in deep subseafloor sedimentary metagenomes.</title>
        <authorList>
            <person name="Kawai M."/>
            <person name="Futagami T."/>
            <person name="Toyoda A."/>
            <person name="Takaki Y."/>
            <person name="Nishi S."/>
            <person name="Hori S."/>
            <person name="Arai W."/>
            <person name="Tsubouchi T."/>
            <person name="Morono Y."/>
            <person name="Uchiyama I."/>
            <person name="Ito T."/>
            <person name="Fujiyama A."/>
            <person name="Inagaki F."/>
            <person name="Takami H."/>
        </authorList>
    </citation>
    <scope>NUCLEOTIDE SEQUENCE</scope>
    <source>
        <strain evidence="1">Expedition CK06-06</strain>
    </source>
</reference>
<name>X1SKU9_9ZZZZ</name>
<evidence type="ECO:0000313" key="1">
    <source>
        <dbReference type="EMBL" id="GAI79796.1"/>
    </source>
</evidence>
<protein>
    <submittedName>
        <fullName evidence="1">Uncharacterized protein</fullName>
    </submittedName>
</protein>
<accession>X1SKU9</accession>
<dbReference type="AlphaFoldDB" id="X1SKU9"/>
<dbReference type="EMBL" id="BARW01006717">
    <property type="protein sequence ID" value="GAI79796.1"/>
    <property type="molecule type" value="Genomic_DNA"/>
</dbReference>
<comment type="caution">
    <text evidence="1">The sequence shown here is derived from an EMBL/GenBank/DDBJ whole genome shotgun (WGS) entry which is preliminary data.</text>
</comment>
<organism evidence="1">
    <name type="scientific">marine sediment metagenome</name>
    <dbReference type="NCBI Taxonomy" id="412755"/>
    <lineage>
        <taxon>unclassified sequences</taxon>
        <taxon>metagenomes</taxon>
        <taxon>ecological metagenomes</taxon>
    </lineage>
</organism>
<proteinExistence type="predicted"/>
<sequence length="139" mass="15825">MMNNKEVTLGPVRRPHDGMVHCPDCGEYLGDYVKGVLYKFGRVVTEPHICHRIKSGLDSCLDIAVSSTEGMGWSILRDWADELVSRFGLELECRNGDMSGEVSALFLYKGETLRLKLSFPNHWRIFRGDWKPDPHWAGD</sequence>
<gene>
    <name evidence="1" type="ORF">S12H4_14105</name>
</gene>